<dbReference type="EC" id="6.3.5.1" evidence="7 8"/>
<evidence type="ECO:0000259" key="12">
    <source>
        <dbReference type="PROSITE" id="PS50263"/>
    </source>
</evidence>
<dbReference type="PROSITE" id="PS50263">
    <property type="entry name" value="CN_HYDROLASE"/>
    <property type="match status" value="1"/>
</dbReference>
<evidence type="ECO:0000256" key="4">
    <source>
        <dbReference type="ARBA" id="ARBA00022741"/>
    </source>
</evidence>
<dbReference type="InterPro" id="IPR000132">
    <property type="entry name" value="Nitrilase/CN_hydratase_CS"/>
</dbReference>
<dbReference type="PANTHER" id="PTHR23090:SF9">
    <property type="entry name" value="GLUTAMINE-DEPENDENT NAD(+) SYNTHETASE"/>
    <property type="match status" value="1"/>
</dbReference>
<keyword evidence="4 7" id="KW-0547">Nucleotide-binding</keyword>
<feature type="binding site" evidence="7">
    <location>
        <position position="433"/>
    </location>
    <ligand>
        <name>deamido-NAD(+)</name>
        <dbReference type="ChEBI" id="CHEBI:58437"/>
        <note>ligand shared between two neighboring subunits</note>
    </ligand>
</feature>
<dbReference type="Gene3D" id="3.40.50.620">
    <property type="entry name" value="HUPs"/>
    <property type="match status" value="1"/>
</dbReference>
<evidence type="ECO:0000256" key="1">
    <source>
        <dbReference type="ARBA" id="ARBA00005188"/>
    </source>
</evidence>
<keyword evidence="14" id="KW-1185">Reference proteome</keyword>
<dbReference type="InterPro" id="IPR022310">
    <property type="entry name" value="NAD/GMP_synthase"/>
</dbReference>
<reference evidence="14" key="1">
    <citation type="journal article" date="2019" name="Int. J. Syst. Evol. Microbiol.">
        <title>The Global Catalogue of Microorganisms (GCM) 10K type strain sequencing project: providing services to taxonomists for standard genome sequencing and annotation.</title>
        <authorList>
            <consortium name="The Broad Institute Genomics Platform"/>
            <consortium name="The Broad Institute Genome Sequencing Center for Infectious Disease"/>
            <person name="Wu L."/>
            <person name="Ma J."/>
        </authorList>
    </citation>
    <scope>NUCLEOTIDE SEQUENCE [LARGE SCALE GENOMIC DNA]</scope>
    <source>
        <strain evidence="14">CCUG 56401</strain>
    </source>
</reference>
<sequence length="581" mass="62608">MPQLRIALAQVNACVGDLAGNSSMILDWTRKAVAEGAHLVAFPEMVLPGYPVEDLVLRKSFAAANHAELESLARRLQEHGCGDALVVVGHLGRDDEGPRNSASLLHGGEIVATYHKHHLPNYGVFDEARNFAPGFELPIVRLHGLDVGVVICEDIWQNGGPVAALGEVGVDLVVSINASPYEQAKDDARAPLVARRAAEAGAPMAYVNLVGGQDELVFDGGSMVTAPDGEILTRAPQFTEHLTVLDVDLTAGGHTSTTVPAEPGPMRMPAFDVRRLVLQPDPVPAYEPQPAPPVAEPLDDLAEVWSALVTGLRDYVRKNGFRAVTFGFSGGIDSAVCAALAVDALGADSVYGVSLPSHYSSEHSRSDAADLAERLGCHFEVQPIADMVEVFVRQLGLTGLAEENVQARCRGVTLMGLSNQRGHLVLATGNKTELAVGYSTIYGDAVGGFAPIKDVPKTLVWQLARWRNAEAEKRGETPPIPENSISKPPSAELRPGQVDTDSLPDYDVLDVVLDGYVEGDRGYAELIADGFDAELVERVLQMVDRAEFKRRQYPPGTKISLKAFGRDRRLPLTNRWREVRP</sequence>
<dbReference type="HAMAP" id="MF_02090">
    <property type="entry name" value="NadE_glutamine_dep"/>
    <property type="match status" value="1"/>
</dbReference>
<dbReference type="CDD" id="cd07570">
    <property type="entry name" value="GAT_Gln-NAD-synth"/>
    <property type="match status" value="1"/>
</dbReference>
<dbReference type="InterPro" id="IPR003010">
    <property type="entry name" value="C-N_Hydrolase"/>
</dbReference>
<evidence type="ECO:0000313" key="13">
    <source>
        <dbReference type="EMBL" id="MFD0922403.1"/>
    </source>
</evidence>
<comment type="caution">
    <text evidence="7">Lacks conserved residue(s) required for the propagation of feature annotation.</text>
</comment>
<dbReference type="SUPFAM" id="SSF56317">
    <property type="entry name" value="Carbon-nitrogen hydrolase"/>
    <property type="match status" value="1"/>
</dbReference>
<feature type="active site" description="Proton acceptor; for glutaminase activity" evidence="7">
    <location>
        <position position="44"/>
    </location>
</feature>
<comment type="pathway">
    <text evidence="1 7 8">Cofactor biosynthesis; NAD(+) biosynthesis; NAD(+) from deamido-NAD(+) (L-Gln route): step 1/1.</text>
</comment>
<feature type="binding site" evidence="7">
    <location>
        <position position="404"/>
    </location>
    <ligand>
        <name>deamido-NAD(+)</name>
        <dbReference type="ChEBI" id="CHEBI:58437"/>
        <note>ligand shared between two neighboring subunits</note>
    </ligand>
</feature>
<feature type="domain" description="CN hydrolase" evidence="12">
    <location>
        <begin position="4"/>
        <end position="249"/>
    </location>
</feature>
<dbReference type="InterPro" id="IPR014729">
    <property type="entry name" value="Rossmann-like_a/b/a_fold"/>
</dbReference>
<feature type="binding site" evidence="7">
    <location>
        <begin position="327"/>
        <end position="334"/>
    </location>
    <ligand>
        <name>ATP</name>
        <dbReference type="ChEBI" id="CHEBI:30616"/>
    </ligand>
</feature>
<evidence type="ECO:0000256" key="9">
    <source>
        <dbReference type="PROSITE-ProRule" id="PRU10139"/>
    </source>
</evidence>
<dbReference type="Proteomes" id="UP001597018">
    <property type="component" value="Unassembled WGS sequence"/>
</dbReference>
<dbReference type="InterPro" id="IPR014445">
    <property type="entry name" value="Gln-dep_NAD_synthase"/>
</dbReference>
<evidence type="ECO:0000256" key="6">
    <source>
        <dbReference type="ARBA" id="ARBA00023027"/>
    </source>
</evidence>
<gene>
    <name evidence="7" type="primary">nadE</name>
    <name evidence="13" type="ORF">ACFQ16_21880</name>
</gene>
<evidence type="ECO:0000256" key="11">
    <source>
        <dbReference type="SAM" id="MobiDB-lite"/>
    </source>
</evidence>
<dbReference type="RefSeq" id="WP_263251739.1">
    <property type="nucleotide sequence ID" value="NZ_BAABLT010000045.1"/>
</dbReference>
<dbReference type="GO" id="GO:0003952">
    <property type="term" value="F:NAD+ synthase (glutamine-hydrolyzing) activity"/>
    <property type="evidence" value="ECO:0007669"/>
    <property type="project" value="UniProtKB-EC"/>
</dbReference>
<comment type="catalytic activity">
    <reaction evidence="7 8">
        <text>deamido-NAD(+) + L-glutamine + ATP + H2O = L-glutamate + AMP + diphosphate + NAD(+) + H(+)</text>
        <dbReference type="Rhea" id="RHEA:24384"/>
        <dbReference type="ChEBI" id="CHEBI:15377"/>
        <dbReference type="ChEBI" id="CHEBI:15378"/>
        <dbReference type="ChEBI" id="CHEBI:29985"/>
        <dbReference type="ChEBI" id="CHEBI:30616"/>
        <dbReference type="ChEBI" id="CHEBI:33019"/>
        <dbReference type="ChEBI" id="CHEBI:57540"/>
        <dbReference type="ChEBI" id="CHEBI:58359"/>
        <dbReference type="ChEBI" id="CHEBI:58437"/>
        <dbReference type="ChEBI" id="CHEBI:456215"/>
        <dbReference type="EC" id="6.3.5.1"/>
    </reaction>
</comment>
<dbReference type="NCBIfam" id="TIGR00552">
    <property type="entry name" value="nadE"/>
    <property type="match status" value="1"/>
</dbReference>
<dbReference type="PIRSF" id="PIRSF006630">
    <property type="entry name" value="NADS_GAT"/>
    <property type="match status" value="1"/>
</dbReference>
<evidence type="ECO:0000256" key="7">
    <source>
        <dbReference type="HAMAP-Rule" id="MF_02090"/>
    </source>
</evidence>
<evidence type="ECO:0000313" key="14">
    <source>
        <dbReference type="Proteomes" id="UP001597018"/>
    </source>
</evidence>
<feature type="binding site" evidence="7">
    <location>
        <position position="122"/>
    </location>
    <ligand>
        <name>L-glutamine</name>
        <dbReference type="ChEBI" id="CHEBI:58359"/>
    </ligand>
</feature>
<accession>A0ABW3FWV4</accession>
<keyword evidence="6 7" id="KW-0520">NAD</keyword>
<dbReference type="InterPro" id="IPR036526">
    <property type="entry name" value="C-N_Hydrolase_sf"/>
</dbReference>
<organism evidence="13 14">
    <name type="scientific">Saccharopolyspora rosea</name>
    <dbReference type="NCBI Taxonomy" id="524884"/>
    <lineage>
        <taxon>Bacteria</taxon>
        <taxon>Bacillati</taxon>
        <taxon>Actinomycetota</taxon>
        <taxon>Actinomycetes</taxon>
        <taxon>Pseudonocardiales</taxon>
        <taxon>Pseudonocardiaceae</taxon>
        <taxon>Saccharopolyspora</taxon>
    </lineage>
</organism>
<name>A0ABW3FWV4_9PSEU</name>
<feature type="binding site" evidence="7">
    <location>
        <position position="179"/>
    </location>
    <ligand>
        <name>L-glutamine</name>
        <dbReference type="ChEBI" id="CHEBI:58359"/>
    </ligand>
</feature>
<feature type="binding site" evidence="7">
    <location>
        <position position="428"/>
    </location>
    <ligand>
        <name>ATP</name>
        <dbReference type="ChEBI" id="CHEBI:30616"/>
    </ligand>
</feature>
<keyword evidence="3 7" id="KW-0436">Ligase</keyword>
<feature type="binding site" evidence="7">
    <location>
        <position position="185"/>
    </location>
    <ligand>
        <name>L-glutamine</name>
        <dbReference type="ChEBI" id="CHEBI:58359"/>
    </ligand>
</feature>
<dbReference type="SUPFAM" id="SSF52402">
    <property type="entry name" value="Adenine nucleotide alpha hydrolases-like"/>
    <property type="match status" value="1"/>
</dbReference>
<dbReference type="PANTHER" id="PTHR23090">
    <property type="entry name" value="NH 3 /GLUTAMINE-DEPENDENT NAD + SYNTHETASE"/>
    <property type="match status" value="1"/>
</dbReference>
<keyword evidence="5 7" id="KW-0067">ATP-binding</keyword>
<dbReference type="InterPro" id="IPR003694">
    <property type="entry name" value="NAD_synthase"/>
</dbReference>
<feature type="active site" description="For glutaminase activity" evidence="7">
    <location>
        <position position="116"/>
    </location>
</feature>
<proteinExistence type="inferred from homology"/>
<evidence type="ECO:0000256" key="10">
    <source>
        <dbReference type="RuleBase" id="RU003811"/>
    </source>
</evidence>
<feature type="region of interest" description="Disordered" evidence="11">
    <location>
        <begin position="471"/>
        <end position="499"/>
    </location>
</feature>
<comment type="similarity">
    <text evidence="2 7 8">In the C-terminal section; belongs to the NAD synthetase family.</text>
</comment>
<dbReference type="CDD" id="cd00553">
    <property type="entry name" value="NAD_synthase"/>
    <property type="match status" value="1"/>
</dbReference>
<evidence type="ECO:0000256" key="3">
    <source>
        <dbReference type="ARBA" id="ARBA00022598"/>
    </source>
</evidence>
<comment type="similarity">
    <text evidence="10">Belongs to the NAD synthetase family.</text>
</comment>
<feature type="active site" description="Nucleophile; for glutaminase activity" evidence="7">
    <location>
        <position position="152"/>
    </location>
</feature>
<dbReference type="Pfam" id="PF02540">
    <property type="entry name" value="NAD_synthase"/>
    <property type="match status" value="1"/>
</dbReference>
<protein>
    <recommendedName>
        <fullName evidence="7 8">Glutamine-dependent NAD(+) synthetase</fullName>
        <ecNumber evidence="7 8">6.3.5.1</ecNumber>
    </recommendedName>
    <alternativeName>
        <fullName evidence="7 8">NAD(+) synthase [glutamine-hydrolyzing]</fullName>
    </alternativeName>
</protein>
<evidence type="ECO:0000256" key="2">
    <source>
        <dbReference type="ARBA" id="ARBA00007145"/>
    </source>
</evidence>
<evidence type="ECO:0000256" key="8">
    <source>
        <dbReference type="PIRNR" id="PIRNR006630"/>
    </source>
</evidence>
<evidence type="ECO:0000256" key="5">
    <source>
        <dbReference type="ARBA" id="ARBA00022840"/>
    </source>
</evidence>
<dbReference type="Pfam" id="PF00795">
    <property type="entry name" value="CN_hydrolase"/>
    <property type="match status" value="1"/>
</dbReference>
<feature type="binding site" evidence="7">
    <location>
        <position position="549"/>
    </location>
    <ligand>
        <name>deamido-NAD(+)</name>
        <dbReference type="ChEBI" id="CHEBI:58437"/>
        <note>ligand shared between two neighboring subunits</note>
    </ligand>
</feature>
<dbReference type="Gene3D" id="3.60.110.10">
    <property type="entry name" value="Carbon-nitrogen hydrolase"/>
    <property type="match status" value="1"/>
</dbReference>
<dbReference type="NCBIfam" id="NF010588">
    <property type="entry name" value="PRK13981.1"/>
    <property type="match status" value="1"/>
</dbReference>
<dbReference type="EMBL" id="JBHTIW010000020">
    <property type="protein sequence ID" value="MFD0922403.1"/>
    <property type="molecule type" value="Genomic_DNA"/>
</dbReference>
<comment type="function">
    <text evidence="7">Catalyzes the ATP-dependent amidation of deamido-NAD to form NAD. Uses L-glutamine as a nitrogen source.</text>
</comment>
<feature type="active site" description="Proton acceptor" evidence="9">
    <location>
        <position position="44"/>
    </location>
</feature>
<dbReference type="PROSITE" id="PS00920">
    <property type="entry name" value="NITRIL_CHT_1"/>
    <property type="match status" value="1"/>
</dbReference>
<comment type="caution">
    <text evidence="13">The sequence shown here is derived from an EMBL/GenBank/DDBJ whole genome shotgun (WGS) entry which is preliminary data.</text>
</comment>